<dbReference type="AlphaFoldDB" id="A0AAD4MWP4"/>
<reference evidence="2" key="1">
    <citation type="submission" date="2022-01" db="EMBL/GenBank/DDBJ databases">
        <title>Genome Sequence Resource for Two Populations of Ditylenchus destructor, the Migratory Endoparasitic Phytonematode.</title>
        <authorList>
            <person name="Zhang H."/>
            <person name="Lin R."/>
            <person name="Xie B."/>
        </authorList>
    </citation>
    <scope>NUCLEOTIDE SEQUENCE</scope>
    <source>
        <strain evidence="2">BazhouSP</strain>
    </source>
</reference>
<protein>
    <submittedName>
        <fullName evidence="2">Uncharacterized protein</fullName>
    </submittedName>
</protein>
<gene>
    <name evidence="2" type="ORF">DdX_11456</name>
</gene>
<dbReference type="Proteomes" id="UP001201812">
    <property type="component" value="Unassembled WGS sequence"/>
</dbReference>
<comment type="caution">
    <text evidence="2">The sequence shown here is derived from an EMBL/GenBank/DDBJ whole genome shotgun (WGS) entry which is preliminary data.</text>
</comment>
<evidence type="ECO:0000256" key="1">
    <source>
        <dbReference type="SAM" id="Coils"/>
    </source>
</evidence>
<sequence>MEDSDIVEVLVRFNSSTVCSPKCSYESITSSQILKISKSVVPELFIAELFKVFKKRIPNLQHAMVAKLHRKFDEWIPLKKSDRDFVADGDCFLLLPMHSADAFTDSDCIFDIRMDMSMTVKDRIVPENNDESLKEILRNIKENMENRFTELDNRAKNSDANIQKTLAKLDGELTTVKSNQQKIYKLIEEYFTDDSSNASYHETSEVQFGDSTTSNTEQLISKLGTPNTNFDCLFVCNAYI</sequence>
<keyword evidence="3" id="KW-1185">Reference proteome</keyword>
<dbReference type="EMBL" id="JAKKPZ010000032">
    <property type="protein sequence ID" value="KAI1709059.1"/>
    <property type="molecule type" value="Genomic_DNA"/>
</dbReference>
<accession>A0AAD4MWP4</accession>
<feature type="coiled-coil region" evidence="1">
    <location>
        <begin position="134"/>
        <end position="161"/>
    </location>
</feature>
<proteinExistence type="predicted"/>
<evidence type="ECO:0000313" key="3">
    <source>
        <dbReference type="Proteomes" id="UP001201812"/>
    </source>
</evidence>
<name>A0AAD4MWP4_9BILA</name>
<keyword evidence="1" id="KW-0175">Coiled coil</keyword>
<organism evidence="2 3">
    <name type="scientific">Ditylenchus destructor</name>
    <dbReference type="NCBI Taxonomy" id="166010"/>
    <lineage>
        <taxon>Eukaryota</taxon>
        <taxon>Metazoa</taxon>
        <taxon>Ecdysozoa</taxon>
        <taxon>Nematoda</taxon>
        <taxon>Chromadorea</taxon>
        <taxon>Rhabditida</taxon>
        <taxon>Tylenchina</taxon>
        <taxon>Tylenchomorpha</taxon>
        <taxon>Sphaerularioidea</taxon>
        <taxon>Anguinidae</taxon>
        <taxon>Anguininae</taxon>
        <taxon>Ditylenchus</taxon>
    </lineage>
</organism>
<evidence type="ECO:0000313" key="2">
    <source>
        <dbReference type="EMBL" id="KAI1709059.1"/>
    </source>
</evidence>